<protein>
    <submittedName>
        <fullName evidence="2">OLC1v1034747C1</fullName>
    </submittedName>
</protein>
<accession>A0AAV1CTY1</accession>
<name>A0AAV1CTY1_OLDCO</name>
<dbReference type="Pfam" id="PF13432">
    <property type="entry name" value="TPR_16"/>
    <property type="match status" value="1"/>
</dbReference>
<dbReference type="PANTHER" id="PTHR26312">
    <property type="entry name" value="TETRATRICOPEPTIDE REPEAT PROTEIN 5"/>
    <property type="match status" value="1"/>
</dbReference>
<gene>
    <name evidence="2" type="ORF">OLC1_LOCUS8445</name>
</gene>
<dbReference type="EMBL" id="OX459120">
    <property type="protein sequence ID" value="CAI9098154.1"/>
    <property type="molecule type" value="Genomic_DNA"/>
</dbReference>
<dbReference type="GO" id="GO:0009535">
    <property type="term" value="C:chloroplast thylakoid membrane"/>
    <property type="evidence" value="ECO:0007669"/>
    <property type="project" value="TreeGrafter"/>
</dbReference>
<proteinExistence type="predicted"/>
<dbReference type="SUPFAM" id="SSF48452">
    <property type="entry name" value="TPR-like"/>
    <property type="match status" value="1"/>
</dbReference>
<organism evidence="2 3">
    <name type="scientific">Oldenlandia corymbosa var. corymbosa</name>
    <dbReference type="NCBI Taxonomy" id="529605"/>
    <lineage>
        <taxon>Eukaryota</taxon>
        <taxon>Viridiplantae</taxon>
        <taxon>Streptophyta</taxon>
        <taxon>Embryophyta</taxon>
        <taxon>Tracheophyta</taxon>
        <taxon>Spermatophyta</taxon>
        <taxon>Magnoliopsida</taxon>
        <taxon>eudicotyledons</taxon>
        <taxon>Gunneridae</taxon>
        <taxon>Pentapetalae</taxon>
        <taxon>asterids</taxon>
        <taxon>lamiids</taxon>
        <taxon>Gentianales</taxon>
        <taxon>Rubiaceae</taxon>
        <taxon>Rubioideae</taxon>
        <taxon>Spermacoceae</taxon>
        <taxon>Hedyotis-Oldenlandia complex</taxon>
        <taxon>Oldenlandia</taxon>
    </lineage>
</organism>
<dbReference type="PANTHER" id="PTHR26312:SF67">
    <property type="entry name" value="PROTEIN SLOW GREEN 1, CHLOROPLASTIC"/>
    <property type="match status" value="1"/>
</dbReference>
<dbReference type="InterPro" id="IPR011990">
    <property type="entry name" value="TPR-like_helical_dom_sf"/>
</dbReference>
<reference evidence="2" key="1">
    <citation type="submission" date="2023-03" db="EMBL/GenBank/DDBJ databases">
        <authorList>
            <person name="Julca I."/>
        </authorList>
    </citation>
    <scope>NUCLEOTIDE SEQUENCE</scope>
</reference>
<evidence type="ECO:0000313" key="2">
    <source>
        <dbReference type="EMBL" id="CAI9098154.1"/>
    </source>
</evidence>
<feature type="compositionally biased region" description="Polar residues" evidence="1">
    <location>
        <begin position="71"/>
        <end position="90"/>
    </location>
</feature>
<dbReference type="AlphaFoldDB" id="A0AAV1CTY1"/>
<sequence>MNFTVKPVSGKLNPGHQTLLPSVHHHRPLFLRPISSISFRTSPPPRSPSFSLALVRASSSSSFQISNASSEENPSSRLPNKSLNPLQNPNGYSTSATPALAGFPFSFIKTTLIATAAAAAIFFSRFKFFNVKPAFAALSTGVAATVETAPNDVAGEEEKEKMLEEHLDSNPSDVEALRSLMEIRIKNNKLQEAILVVDKLIELEPAEVEWPLMKSHLYIYSGDAESAKKGFSEIISNDPFRVEAYHGLVMAESQDDSSAELTQIDEKIQEAMKMCKKENRKNDLRDFKLLRAQILVIQGKYNDALNLYQELVKEEPRDFRPYLCQGIIYTLLRKNDEAEKSFEKYRRLVPKGHPYARYFEDNMIATKVFAQKVEKEMATSKS</sequence>
<feature type="region of interest" description="Disordered" evidence="1">
    <location>
        <begin position="65"/>
        <end position="90"/>
    </location>
</feature>
<dbReference type="InterPro" id="IPR019734">
    <property type="entry name" value="TPR_rpt"/>
</dbReference>
<evidence type="ECO:0000313" key="3">
    <source>
        <dbReference type="Proteomes" id="UP001161247"/>
    </source>
</evidence>
<evidence type="ECO:0000256" key="1">
    <source>
        <dbReference type="SAM" id="MobiDB-lite"/>
    </source>
</evidence>
<dbReference type="Proteomes" id="UP001161247">
    <property type="component" value="Chromosome 3"/>
</dbReference>
<dbReference type="SMART" id="SM00028">
    <property type="entry name" value="TPR"/>
    <property type="match status" value="3"/>
</dbReference>
<keyword evidence="3" id="KW-1185">Reference proteome</keyword>
<dbReference type="Gene3D" id="1.25.40.10">
    <property type="entry name" value="Tetratricopeptide repeat domain"/>
    <property type="match status" value="2"/>
</dbReference>